<gene>
    <name evidence="1" type="ORF">FMEXI_2372</name>
</gene>
<sequence>MVNSPTSGTSTSDRAPCPKLSEKALQIVLRKLHDRIRDPNVDHDSMSLSPQVMTSSQLKHGLELAEEEKRIWHQVFVEAFSMGQKTTEKTDVENFEEKYKAAMGKLERLKKEEVAVHAKLREGSYSYLFVVDENPRDVFNEACSGGREVTSSTMGHCDGVEESFDVKMGDHDDVGEAVETDVATWKD</sequence>
<keyword evidence="2" id="KW-1185">Reference proteome</keyword>
<protein>
    <submittedName>
        <fullName evidence="1">Uncharacterized protein</fullName>
    </submittedName>
</protein>
<reference evidence="1 2" key="1">
    <citation type="submission" date="2020-05" db="EMBL/GenBank/DDBJ databases">
        <title>Identification and distribution of gene clusters putatively required for synthesis of sphingolipid metabolism inhibitors in phylogenetically diverse species of the filamentous fungus Fusarium.</title>
        <authorList>
            <person name="Kim H.-S."/>
            <person name="Busman M."/>
            <person name="Brown D.W."/>
            <person name="Divon H."/>
            <person name="Uhlig S."/>
            <person name="Proctor R.H."/>
        </authorList>
    </citation>
    <scope>NUCLEOTIDE SEQUENCE [LARGE SCALE GENOMIC DNA]</scope>
    <source>
        <strain evidence="1 2">NRRL 53147</strain>
    </source>
</reference>
<organism evidence="1 2">
    <name type="scientific">Fusarium mexicanum</name>
    <dbReference type="NCBI Taxonomy" id="751941"/>
    <lineage>
        <taxon>Eukaryota</taxon>
        <taxon>Fungi</taxon>
        <taxon>Dikarya</taxon>
        <taxon>Ascomycota</taxon>
        <taxon>Pezizomycotina</taxon>
        <taxon>Sordariomycetes</taxon>
        <taxon>Hypocreomycetidae</taxon>
        <taxon>Hypocreales</taxon>
        <taxon>Nectriaceae</taxon>
        <taxon>Fusarium</taxon>
        <taxon>Fusarium fujikuroi species complex</taxon>
    </lineage>
</organism>
<name>A0A8H5JFZ5_9HYPO</name>
<comment type="caution">
    <text evidence="1">The sequence shown here is derived from an EMBL/GenBank/DDBJ whole genome shotgun (WGS) entry which is preliminary data.</text>
</comment>
<dbReference type="Proteomes" id="UP000522262">
    <property type="component" value="Unassembled WGS sequence"/>
</dbReference>
<evidence type="ECO:0000313" key="1">
    <source>
        <dbReference type="EMBL" id="KAF5553533.1"/>
    </source>
</evidence>
<evidence type="ECO:0000313" key="2">
    <source>
        <dbReference type="Proteomes" id="UP000522262"/>
    </source>
</evidence>
<accession>A0A8H5JFZ5</accession>
<dbReference type="EMBL" id="JAAOAM010000053">
    <property type="protein sequence ID" value="KAF5553533.1"/>
    <property type="molecule type" value="Genomic_DNA"/>
</dbReference>
<proteinExistence type="predicted"/>
<dbReference type="AlphaFoldDB" id="A0A8H5JFZ5"/>